<evidence type="ECO:0000256" key="12">
    <source>
        <dbReference type="ARBA" id="ARBA00022801"/>
    </source>
</evidence>
<protein>
    <recommendedName>
        <fullName evidence="15">Ribonuclease 3</fullName>
        <ecNumber evidence="15">3.1.26.3</ecNumber>
    </recommendedName>
    <alternativeName>
        <fullName evidence="15">Ribonuclease III</fullName>
        <shortName evidence="15">RNase III</shortName>
    </alternativeName>
</protein>
<dbReference type="InterPro" id="IPR000999">
    <property type="entry name" value="RNase_III_dom"/>
</dbReference>
<gene>
    <name evidence="15" type="primary">rnc</name>
    <name evidence="18" type="ORF">SAMN02745975_00676</name>
</gene>
<dbReference type="HAMAP" id="MF_00104">
    <property type="entry name" value="RNase_III"/>
    <property type="match status" value="1"/>
</dbReference>
<evidence type="ECO:0000256" key="3">
    <source>
        <dbReference type="ARBA" id="ARBA00010183"/>
    </source>
</evidence>
<reference evidence="19" key="1">
    <citation type="submission" date="2016-11" db="EMBL/GenBank/DDBJ databases">
        <authorList>
            <person name="Varghese N."/>
            <person name="Submissions S."/>
        </authorList>
    </citation>
    <scope>NUCLEOTIDE SEQUENCE [LARGE SCALE GENOMIC DNA]</scope>
    <source>
        <strain evidence="19">DSM 17957</strain>
    </source>
</reference>
<dbReference type="GO" id="GO:0003725">
    <property type="term" value="F:double-stranded RNA binding"/>
    <property type="evidence" value="ECO:0007669"/>
    <property type="project" value="TreeGrafter"/>
</dbReference>
<keyword evidence="6 15" id="KW-0698">rRNA processing</keyword>
<comment type="subcellular location">
    <subcellularLocation>
        <location evidence="2 15">Cytoplasm</location>
    </subcellularLocation>
</comment>
<evidence type="ECO:0000256" key="15">
    <source>
        <dbReference type="HAMAP-Rule" id="MF_00104"/>
    </source>
</evidence>
<evidence type="ECO:0000256" key="5">
    <source>
        <dbReference type="ARBA" id="ARBA00022490"/>
    </source>
</evidence>
<dbReference type="Pfam" id="PF14622">
    <property type="entry name" value="Ribonucleas_3_3"/>
    <property type="match status" value="1"/>
</dbReference>
<dbReference type="Gene3D" id="1.10.1520.10">
    <property type="entry name" value="Ribonuclease III domain"/>
    <property type="match status" value="1"/>
</dbReference>
<dbReference type="EC" id="3.1.26.3" evidence="15"/>
<dbReference type="CDD" id="cd10845">
    <property type="entry name" value="DSRM_RNAse_III_family"/>
    <property type="match status" value="1"/>
</dbReference>
<dbReference type="GO" id="GO:0046872">
    <property type="term" value="F:metal ion binding"/>
    <property type="evidence" value="ECO:0007669"/>
    <property type="project" value="UniProtKB-KW"/>
</dbReference>
<evidence type="ECO:0000256" key="14">
    <source>
        <dbReference type="ARBA" id="ARBA00022884"/>
    </source>
</evidence>
<keyword evidence="19" id="KW-1185">Reference proteome</keyword>
<evidence type="ECO:0000313" key="18">
    <source>
        <dbReference type="EMBL" id="SHI81264.1"/>
    </source>
</evidence>
<dbReference type="STRING" id="1121919.SAMN02745975_00676"/>
<dbReference type="PANTHER" id="PTHR11207:SF0">
    <property type="entry name" value="RIBONUCLEASE 3"/>
    <property type="match status" value="1"/>
</dbReference>
<evidence type="ECO:0000256" key="10">
    <source>
        <dbReference type="ARBA" id="ARBA00022723"/>
    </source>
</evidence>
<comment type="function">
    <text evidence="15">Digests double-stranded RNA. Involved in the processing of primary rRNA transcript to yield the immediate precursors to the large and small rRNAs (23S and 16S). Processes some mRNAs, and tRNAs when they are encoded in the rRNA operon. Processes pre-crRNA and tracrRNA of type II CRISPR loci if present in the organism.</text>
</comment>
<feature type="active site" evidence="15">
    <location>
        <position position="58"/>
    </location>
</feature>
<dbReference type="PROSITE" id="PS00517">
    <property type="entry name" value="RNASE_3_1"/>
    <property type="match status" value="1"/>
</dbReference>
<dbReference type="SMART" id="SM00358">
    <property type="entry name" value="DSRM"/>
    <property type="match status" value="1"/>
</dbReference>
<dbReference type="GO" id="GO:0010468">
    <property type="term" value="P:regulation of gene expression"/>
    <property type="evidence" value="ECO:0007669"/>
    <property type="project" value="TreeGrafter"/>
</dbReference>
<evidence type="ECO:0000256" key="13">
    <source>
        <dbReference type="ARBA" id="ARBA00022842"/>
    </source>
</evidence>
<dbReference type="SMART" id="SM00535">
    <property type="entry name" value="RIBOc"/>
    <property type="match status" value="1"/>
</dbReference>
<dbReference type="EMBL" id="FQZV01000007">
    <property type="protein sequence ID" value="SHI81264.1"/>
    <property type="molecule type" value="Genomic_DNA"/>
</dbReference>
<feature type="domain" description="DRBM" evidence="16">
    <location>
        <begin position="168"/>
        <end position="236"/>
    </location>
</feature>
<evidence type="ECO:0000256" key="9">
    <source>
        <dbReference type="ARBA" id="ARBA00022722"/>
    </source>
</evidence>
<dbReference type="Proteomes" id="UP000184536">
    <property type="component" value="Unassembled WGS sequence"/>
</dbReference>
<dbReference type="GO" id="GO:0004525">
    <property type="term" value="F:ribonuclease III activity"/>
    <property type="evidence" value="ECO:0007669"/>
    <property type="project" value="UniProtKB-UniRule"/>
</dbReference>
<dbReference type="GO" id="GO:0006397">
    <property type="term" value="P:mRNA processing"/>
    <property type="evidence" value="ECO:0007669"/>
    <property type="project" value="UniProtKB-UniRule"/>
</dbReference>
<feature type="binding site" evidence="15">
    <location>
        <position position="127"/>
    </location>
    <ligand>
        <name>Mg(2+)</name>
        <dbReference type="ChEBI" id="CHEBI:18420"/>
    </ligand>
</feature>
<evidence type="ECO:0000313" key="19">
    <source>
        <dbReference type="Proteomes" id="UP000184536"/>
    </source>
</evidence>
<keyword evidence="9 15" id="KW-0540">Nuclease</keyword>
<dbReference type="SUPFAM" id="SSF54768">
    <property type="entry name" value="dsRNA-binding domain-like"/>
    <property type="match status" value="1"/>
</dbReference>
<accession>A0A1M6E6V5</accession>
<evidence type="ECO:0000256" key="8">
    <source>
        <dbReference type="ARBA" id="ARBA00022694"/>
    </source>
</evidence>
<keyword evidence="12 15" id="KW-0378">Hydrolase</keyword>
<keyword evidence="5 15" id="KW-0963">Cytoplasm</keyword>
<evidence type="ECO:0000256" key="11">
    <source>
        <dbReference type="ARBA" id="ARBA00022759"/>
    </source>
</evidence>
<keyword evidence="14 15" id="KW-0694">RNA-binding</keyword>
<sequence>MLSKSCTTNETMRELEEKIEYYFRDIHLLSESLTHSSYANENKKKNIAYNERLEFLGDAVLSIVISEYLYNKLNTFQEGELTKIRASIVCEPSLANCSKKLNIGKYIRLGKGEEVTGGRERVSILADAFEAVIGAIYLDGGLGQAQKFILKSLKDTIEDAISGRVYQDYKTHLQEYIQSENSEKIVYEVIYEEGPDHNKTFHVRVKVGDKILGTGVGRSKKEAEQSAAKEALKEVL</sequence>
<dbReference type="Pfam" id="PF00035">
    <property type="entry name" value="dsrm"/>
    <property type="match status" value="1"/>
</dbReference>
<proteinExistence type="inferred from homology"/>
<feature type="binding site" evidence="15">
    <location>
        <position position="130"/>
    </location>
    <ligand>
        <name>Mg(2+)</name>
        <dbReference type="ChEBI" id="CHEBI:18420"/>
    </ligand>
</feature>
<dbReference type="PANTHER" id="PTHR11207">
    <property type="entry name" value="RIBONUCLEASE III"/>
    <property type="match status" value="1"/>
</dbReference>
<keyword evidence="11 15" id="KW-0255">Endonuclease</keyword>
<dbReference type="Gene3D" id="3.30.160.20">
    <property type="match status" value="1"/>
</dbReference>
<evidence type="ECO:0000256" key="2">
    <source>
        <dbReference type="ARBA" id="ARBA00004496"/>
    </source>
</evidence>
<comment type="catalytic activity">
    <reaction evidence="1 15">
        <text>Endonucleolytic cleavage to 5'-phosphomonoester.</text>
        <dbReference type="EC" id="3.1.26.3"/>
    </reaction>
</comment>
<keyword evidence="13 15" id="KW-0460">Magnesium</keyword>
<keyword evidence="7 15" id="KW-0507">mRNA processing</keyword>
<keyword evidence="15" id="KW-0699">rRNA-binding</keyword>
<dbReference type="PROSITE" id="PS50142">
    <property type="entry name" value="RNASE_3_2"/>
    <property type="match status" value="1"/>
</dbReference>
<comment type="cofactor">
    <cofactor evidence="15">
        <name>Mg(2+)</name>
        <dbReference type="ChEBI" id="CHEBI:18420"/>
    </cofactor>
</comment>
<evidence type="ECO:0000256" key="6">
    <source>
        <dbReference type="ARBA" id="ARBA00022552"/>
    </source>
</evidence>
<keyword evidence="8 15" id="KW-0819">tRNA processing</keyword>
<dbReference type="OrthoDB" id="9805026at2"/>
<feature type="active site" evidence="15">
    <location>
        <position position="130"/>
    </location>
</feature>
<evidence type="ECO:0000256" key="1">
    <source>
        <dbReference type="ARBA" id="ARBA00000109"/>
    </source>
</evidence>
<dbReference type="RefSeq" id="WP_110939959.1">
    <property type="nucleotide sequence ID" value="NZ_FQZV01000007.1"/>
</dbReference>
<dbReference type="GO" id="GO:0006364">
    <property type="term" value="P:rRNA processing"/>
    <property type="evidence" value="ECO:0007669"/>
    <property type="project" value="UniProtKB-UniRule"/>
</dbReference>
<comment type="subunit">
    <text evidence="4 15">Homodimer.</text>
</comment>
<dbReference type="SUPFAM" id="SSF69065">
    <property type="entry name" value="RNase III domain-like"/>
    <property type="match status" value="1"/>
</dbReference>
<dbReference type="FunFam" id="1.10.1520.10:FF:000001">
    <property type="entry name" value="Ribonuclease 3"/>
    <property type="match status" value="1"/>
</dbReference>
<evidence type="ECO:0000256" key="7">
    <source>
        <dbReference type="ARBA" id="ARBA00022664"/>
    </source>
</evidence>
<dbReference type="FunFam" id="3.30.160.20:FF:000003">
    <property type="entry name" value="Ribonuclease 3"/>
    <property type="match status" value="1"/>
</dbReference>
<feature type="binding site" evidence="15">
    <location>
        <position position="54"/>
    </location>
    <ligand>
        <name>Mg(2+)</name>
        <dbReference type="ChEBI" id="CHEBI:18420"/>
    </ligand>
</feature>
<dbReference type="NCBIfam" id="TIGR02191">
    <property type="entry name" value="RNaseIII"/>
    <property type="match status" value="1"/>
</dbReference>
<name>A0A1M6E6V5_9FIRM</name>
<comment type="similarity">
    <text evidence="3">Belongs to the ribonuclease III family.</text>
</comment>
<dbReference type="GO" id="GO:0008033">
    <property type="term" value="P:tRNA processing"/>
    <property type="evidence" value="ECO:0007669"/>
    <property type="project" value="UniProtKB-KW"/>
</dbReference>
<dbReference type="GO" id="GO:0005737">
    <property type="term" value="C:cytoplasm"/>
    <property type="evidence" value="ECO:0007669"/>
    <property type="project" value="UniProtKB-SubCell"/>
</dbReference>
<dbReference type="InterPro" id="IPR036389">
    <property type="entry name" value="RNase_III_sf"/>
</dbReference>
<evidence type="ECO:0000259" key="17">
    <source>
        <dbReference type="PROSITE" id="PS50142"/>
    </source>
</evidence>
<dbReference type="InterPro" id="IPR014720">
    <property type="entry name" value="dsRBD_dom"/>
</dbReference>
<evidence type="ECO:0000259" key="16">
    <source>
        <dbReference type="PROSITE" id="PS50137"/>
    </source>
</evidence>
<dbReference type="PROSITE" id="PS50137">
    <property type="entry name" value="DS_RBD"/>
    <property type="match status" value="1"/>
</dbReference>
<organism evidence="18 19">
    <name type="scientific">Geosporobacter subterraneus DSM 17957</name>
    <dbReference type="NCBI Taxonomy" id="1121919"/>
    <lineage>
        <taxon>Bacteria</taxon>
        <taxon>Bacillati</taxon>
        <taxon>Bacillota</taxon>
        <taxon>Clostridia</taxon>
        <taxon>Peptostreptococcales</taxon>
        <taxon>Thermotaleaceae</taxon>
        <taxon>Geosporobacter</taxon>
    </lineage>
</organism>
<dbReference type="CDD" id="cd00593">
    <property type="entry name" value="RIBOc"/>
    <property type="match status" value="1"/>
</dbReference>
<evidence type="ECO:0000256" key="4">
    <source>
        <dbReference type="ARBA" id="ARBA00011738"/>
    </source>
</evidence>
<dbReference type="GO" id="GO:0042802">
    <property type="term" value="F:identical protein binding"/>
    <property type="evidence" value="ECO:0007669"/>
    <property type="project" value="UniProtKB-ARBA"/>
</dbReference>
<keyword evidence="10 15" id="KW-0479">Metal-binding</keyword>
<dbReference type="GO" id="GO:0019843">
    <property type="term" value="F:rRNA binding"/>
    <property type="evidence" value="ECO:0007669"/>
    <property type="project" value="UniProtKB-KW"/>
</dbReference>
<dbReference type="AlphaFoldDB" id="A0A1M6E6V5"/>
<dbReference type="InterPro" id="IPR011907">
    <property type="entry name" value="RNase_III"/>
</dbReference>
<feature type="domain" description="RNase III" evidence="17">
    <location>
        <begin position="12"/>
        <end position="141"/>
    </location>
</feature>